<reference evidence="4" key="1">
    <citation type="journal article" date="2022" name="Res Sq">
        <title>Evolution of multicellular longitudinally dividing oral cavity symbionts (Neisseriaceae).</title>
        <authorList>
            <person name="Nyongesa S."/>
            <person name="Weber P."/>
            <person name="Bernet E."/>
            <person name="Pullido F."/>
            <person name="Nieckarz M."/>
            <person name="Delaby M."/>
            <person name="Nieves C."/>
            <person name="Viehboeck T."/>
            <person name="Krause N."/>
            <person name="Rivera-Millot A."/>
            <person name="Nakamura A."/>
            <person name="Vischer N."/>
            <person name="VanNieuwenhze M."/>
            <person name="Brun Y."/>
            <person name="Cava F."/>
            <person name="Bulgheresi S."/>
            <person name="Veyrier F."/>
        </authorList>
    </citation>
    <scope>NUCLEOTIDE SEQUENCE</scope>
    <source>
        <strain evidence="4">17694</strain>
    </source>
</reference>
<dbReference type="InterPro" id="IPR001646">
    <property type="entry name" value="5peptide_repeat"/>
</dbReference>
<proteinExistence type="predicted"/>
<feature type="compositionally biased region" description="Basic and acidic residues" evidence="2">
    <location>
        <begin position="443"/>
        <end position="452"/>
    </location>
</feature>
<evidence type="ECO:0000313" key="4">
    <source>
        <dbReference type="EMBL" id="UOP04193.2"/>
    </source>
</evidence>
<keyword evidence="5" id="KW-1185">Reference proteome</keyword>
<dbReference type="Pfam" id="PF00805">
    <property type="entry name" value="Pentapeptide"/>
    <property type="match status" value="3"/>
</dbReference>
<dbReference type="AlphaFoldDB" id="A0A8T9MWB5"/>
<reference evidence="4" key="2">
    <citation type="submission" date="2024-09" db="EMBL/GenBank/DDBJ databases">
        <authorList>
            <person name="Veyrier F.J."/>
        </authorList>
    </citation>
    <scope>NUCLEOTIDE SEQUENCE</scope>
    <source>
        <strain evidence="4">17694</strain>
    </source>
</reference>
<evidence type="ECO:0000313" key="5">
    <source>
        <dbReference type="Proteomes" id="UP000831534"/>
    </source>
</evidence>
<keyword evidence="3" id="KW-1133">Transmembrane helix</keyword>
<keyword evidence="1" id="KW-0175">Coiled coil</keyword>
<dbReference type="PANTHER" id="PTHR14136:SF17">
    <property type="entry name" value="BTB_POZ DOMAIN-CONTAINING PROTEIN KCTD9"/>
    <property type="match status" value="1"/>
</dbReference>
<evidence type="ECO:0000256" key="3">
    <source>
        <dbReference type="SAM" id="Phobius"/>
    </source>
</evidence>
<dbReference type="PANTHER" id="PTHR14136">
    <property type="entry name" value="BTB_POZ DOMAIN-CONTAINING PROTEIN KCTD9"/>
    <property type="match status" value="1"/>
</dbReference>
<organism evidence="4 5">
    <name type="scientific">Conchiformibius kuhniae</name>
    <dbReference type="NCBI Taxonomy" id="211502"/>
    <lineage>
        <taxon>Bacteria</taxon>
        <taxon>Pseudomonadati</taxon>
        <taxon>Pseudomonadota</taxon>
        <taxon>Betaproteobacteria</taxon>
        <taxon>Neisseriales</taxon>
        <taxon>Neisseriaceae</taxon>
        <taxon>Conchiformibius</taxon>
    </lineage>
</organism>
<keyword evidence="3" id="KW-0472">Membrane</keyword>
<dbReference type="SUPFAM" id="SSF141571">
    <property type="entry name" value="Pentapeptide repeat-like"/>
    <property type="match status" value="1"/>
</dbReference>
<feature type="transmembrane region" description="Helical" evidence="3">
    <location>
        <begin position="290"/>
        <end position="314"/>
    </location>
</feature>
<name>A0A8T9MWB5_9NEIS</name>
<accession>A0A8T9MWB5</accession>
<evidence type="ECO:0000256" key="2">
    <source>
        <dbReference type="SAM" id="MobiDB-lite"/>
    </source>
</evidence>
<dbReference type="RefSeq" id="WP_051255664.1">
    <property type="nucleotide sequence ID" value="NZ_CP091521.1"/>
</dbReference>
<evidence type="ECO:0000256" key="1">
    <source>
        <dbReference type="SAM" id="Coils"/>
    </source>
</evidence>
<keyword evidence="3" id="KW-0812">Transmembrane</keyword>
<gene>
    <name evidence="4" type="ORF">LVJ77_07055</name>
</gene>
<dbReference type="Gene3D" id="2.160.20.80">
    <property type="entry name" value="E3 ubiquitin-protein ligase SopA"/>
    <property type="match status" value="1"/>
</dbReference>
<feature type="transmembrane region" description="Helical" evidence="3">
    <location>
        <begin position="334"/>
        <end position="358"/>
    </location>
</feature>
<sequence length="452" mass="50661">MTQQNTLSSKALRVILQEHYLWLISGGKDGKRADLSGHVLSGMNLVAANLEKAVLEGTVLEAADMRRANLREANLQGAGLQRANLRGADLRDANLRGAYLRDTNLQGAYLRDTNLQGAYLREANFQGAYLRDTNLKSAYLREANLQGAHLWRTDLRGADIQTVRFQSALMDNVIGVPFRDTPENIKRIIDGFDQQIKALQERVRDAESVFSVTGASEAERQEEIRELQDKISLLNEAKKQREEGLALKQEEAAELQRQMKRLEQRTRRAQKALLESLHNVESRMKSGSRFAFFSGLAGTGVLAADVAIILSPLWSAWSQGMTADAVMYLMFNRLGPWSVVFYVIPAVVLVLVSAVLFYQQRKLLAEVRYYAVVKHQIEVFAGLLEAAQHTAAGWDDPHRASEYVHETFTRIRDNLLHDLGESFPVPDVSVLDDKPEGGSPEETENKESADWV</sequence>
<dbReference type="EMBL" id="CP091521">
    <property type="protein sequence ID" value="UOP04193.2"/>
    <property type="molecule type" value="Genomic_DNA"/>
</dbReference>
<protein>
    <submittedName>
        <fullName evidence="4">Pentapeptide repeat-containing protein</fullName>
    </submittedName>
</protein>
<dbReference type="Proteomes" id="UP000831534">
    <property type="component" value="Chromosome"/>
</dbReference>
<feature type="coiled-coil region" evidence="1">
    <location>
        <begin position="189"/>
        <end position="272"/>
    </location>
</feature>
<dbReference type="InterPro" id="IPR051082">
    <property type="entry name" value="Pentapeptide-BTB/POZ_domain"/>
</dbReference>
<feature type="region of interest" description="Disordered" evidence="2">
    <location>
        <begin position="426"/>
        <end position="452"/>
    </location>
</feature>
<dbReference type="KEGG" id="ckh:LVJ77_07055"/>